<dbReference type="PROSITE" id="PS50088">
    <property type="entry name" value="ANK_REPEAT"/>
    <property type="match status" value="5"/>
</dbReference>
<dbReference type="InterPro" id="IPR017946">
    <property type="entry name" value="PLC-like_Pdiesterase_TIM-brl"/>
</dbReference>
<evidence type="ECO:0000259" key="5">
    <source>
        <dbReference type="PROSITE" id="PS51382"/>
    </source>
</evidence>
<evidence type="ECO:0000256" key="4">
    <source>
        <dbReference type="SAM" id="MobiDB-lite"/>
    </source>
</evidence>
<dbReference type="AlphaFoldDB" id="A0AAF0JCQ4"/>
<evidence type="ECO:0000313" key="8">
    <source>
        <dbReference type="Proteomes" id="UP001219933"/>
    </source>
</evidence>
<feature type="repeat" description="ANK" evidence="3">
    <location>
        <begin position="496"/>
        <end position="528"/>
    </location>
</feature>
<feature type="repeat" description="ANK" evidence="3">
    <location>
        <begin position="358"/>
        <end position="390"/>
    </location>
</feature>
<dbReference type="InterPro" id="IPR002110">
    <property type="entry name" value="Ankyrin_rpt"/>
</dbReference>
<evidence type="ECO:0000259" key="6">
    <source>
        <dbReference type="PROSITE" id="PS51704"/>
    </source>
</evidence>
<feature type="region of interest" description="Disordered" evidence="4">
    <location>
        <begin position="791"/>
        <end position="826"/>
    </location>
</feature>
<dbReference type="EMBL" id="CP119880">
    <property type="protein sequence ID" value="WFD36151.1"/>
    <property type="molecule type" value="Genomic_DNA"/>
</dbReference>
<dbReference type="PANTHER" id="PTHR24198">
    <property type="entry name" value="ANKYRIN REPEAT AND PROTEIN KINASE DOMAIN-CONTAINING PROTEIN"/>
    <property type="match status" value="1"/>
</dbReference>
<dbReference type="PANTHER" id="PTHR24198:SF165">
    <property type="entry name" value="ANKYRIN REPEAT-CONTAINING PROTEIN-RELATED"/>
    <property type="match status" value="1"/>
</dbReference>
<dbReference type="Pfam" id="PF03105">
    <property type="entry name" value="SPX"/>
    <property type="match status" value="2"/>
</dbReference>
<keyword evidence="8" id="KW-1185">Reference proteome</keyword>
<dbReference type="PROSITE" id="PS50297">
    <property type="entry name" value="ANK_REP_REGION"/>
    <property type="match status" value="4"/>
</dbReference>
<reference evidence="7" key="1">
    <citation type="submission" date="2023-03" db="EMBL/GenBank/DDBJ databases">
        <title>Mating type loci evolution in Malassezia.</title>
        <authorList>
            <person name="Coelho M.A."/>
        </authorList>
    </citation>
    <scope>NUCLEOTIDE SEQUENCE</scope>
    <source>
        <strain evidence="7">CBS 11721</strain>
    </source>
</reference>
<dbReference type="PROSITE" id="PS51382">
    <property type="entry name" value="SPX"/>
    <property type="match status" value="1"/>
</dbReference>
<dbReference type="InterPro" id="IPR030395">
    <property type="entry name" value="GP_PDE_dom"/>
</dbReference>
<accession>A0AAF0JCQ4</accession>
<feature type="repeat" description="ANK" evidence="3">
    <location>
        <begin position="530"/>
        <end position="562"/>
    </location>
</feature>
<dbReference type="SMART" id="SM00248">
    <property type="entry name" value="ANK"/>
    <property type="match status" value="7"/>
</dbReference>
<proteinExistence type="predicted"/>
<feature type="domain" description="SPX" evidence="5">
    <location>
        <begin position="1"/>
        <end position="181"/>
    </location>
</feature>
<sequence>MKFGKQILSQQISGWGSYYLDYKFLKKIINSLEKGRLGDAALFATGSRPEPGDTASPLHTESPASELQIHKAAFFFKLERELEKINAFYLQRESDLRLRLTTLLTKKRALIQSANGRSTGQNTSISRDSPSFIALIEGFRYFEKDLGKLQQFIEVNATGFRKILKKWDKRSKSQTKELYLARQVEVQPCFNRAFIAEMSDAVAASILQLESLADGRELPASMYKSEATILASALPMSATNLPGSVFLDDDGAIFASEQRLEFNEHPSRVLAALEERIVGALRAGDVDATKEVLRDAHKEEAAGDTSGREVAAAHDAAAPANSGIARLVWRTLVDVPQPALERMLAAGIPDFSFVDDINARTSLHISSIAGQLMLVKACVDHGVDVRARDVYGREALAYAAIHGHDEICHYLLALPQSHTGERSIVESVDLDGFSPLVHSVFRGHTNTVRILLDHVSSASAPDGAELVPLAIACQHGHAEITRLLLERGARMQPNTEGLLPLALAARAGHAECVKLLLDAKADVDATEKSTLWTALFFAAENGHAKCLQLLLDAGAQPNHLDEKQCPAVFYAAWHGWMSCVSLLVAAAPARPALSRDSPEAEPELEMDGEVDGIPSLYLPPPIIPFRTYGHNYLDKRSLVMLSLSNRSITLQRQHTSDRPDTFPGLSASLKLVLTPRNARAGADAGIPHTIILPMAEDREDVTFQTEDLEHFSIECEIFPTFGSSRIAKTVLLPDVLLNAHNRSALQLPLFDWHLGVVGQITTAVEYVRPFESVQLEIGGRVETYWKSMLPSASGASAPSSASIRRGPGGGTPPGPQPNDDGSGAPSYVTASSLAGTYVQAPVQFTADGQPVVWPHETLPGDVFSPRVGQVTLAQFNEIAMRTGRTWHVQEGASALKADDWHEALDRSPVPLDRLLETLPHNVALALDIRYTEPSLALSDCVDAVLHAVYSAADREHAPSRSLIFSSANPSACVALNWKQPNYAVFFICRSTLAADSSSAHLPLESDPRQSSLAEAVRFAKGNNLIGLMADGPLLARVPELVSTIKGAGLVLISLDRVAPIPNSHAVPPHGFLGTPALDLNDSAFDGYVQDGVIRYQS</sequence>
<keyword evidence="1" id="KW-0677">Repeat</keyword>
<dbReference type="CDD" id="cd14483">
    <property type="entry name" value="SPX_PHO81_NUC-2_like"/>
    <property type="match status" value="1"/>
</dbReference>
<feature type="repeat" description="ANK" evidence="3">
    <location>
        <begin position="431"/>
        <end position="463"/>
    </location>
</feature>
<dbReference type="PROSITE" id="PS51704">
    <property type="entry name" value="GP_PDE"/>
    <property type="match status" value="1"/>
</dbReference>
<organism evidence="7 8">
    <name type="scientific">Malassezia cuniculi</name>
    <dbReference type="NCBI Taxonomy" id="948313"/>
    <lineage>
        <taxon>Eukaryota</taxon>
        <taxon>Fungi</taxon>
        <taxon>Dikarya</taxon>
        <taxon>Basidiomycota</taxon>
        <taxon>Ustilaginomycotina</taxon>
        <taxon>Malasseziomycetes</taxon>
        <taxon>Malasseziales</taxon>
        <taxon>Malasseziaceae</taxon>
        <taxon>Malassezia</taxon>
    </lineage>
</organism>
<evidence type="ECO:0000313" key="7">
    <source>
        <dbReference type="EMBL" id="WFD36151.1"/>
    </source>
</evidence>
<dbReference type="InterPro" id="IPR036770">
    <property type="entry name" value="Ankyrin_rpt-contain_sf"/>
</dbReference>
<dbReference type="InterPro" id="IPR004331">
    <property type="entry name" value="SPX_dom"/>
</dbReference>
<feature type="compositionally biased region" description="Low complexity" evidence="4">
    <location>
        <begin position="791"/>
        <end position="802"/>
    </location>
</feature>
<evidence type="ECO:0000256" key="3">
    <source>
        <dbReference type="PROSITE-ProRule" id="PRU00023"/>
    </source>
</evidence>
<protein>
    <submittedName>
        <fullName evidence="7">Phosphate system positive regulatory protein pho81</fullName>
    </submittedName>
</protein>
<dbReference type="InterPro" id="IPR057506">
    <property type="entry name" value="C2_GPCPD1"/>
</dbReference>
<keyword evidence="2 3" id="KW-0040">ANK repeat</keyword>
<dbReference type="GO" id="GO:0008081">
    <property type="term" value="F:phosphoric diester hydrolase activity"/>
    <property type="evidence" value="ECO:0007669"/>
    <property type="project" value="InterPro"/>
</dbReference>
<dbReference type="Proteomes" id="UP001219933">
    <property type="component" value="Chromosome 4"/>
</dbReference>
<dbReference type="Pfam" id="PF12796">
    <property type="entry name" value="Ank_2"/>
    <property type="match status" value="3"/>
</dbReference>
<dbReference type="Pfam" id="PF25329">
    <property type="entry name" value="C2_GDE1"/>
    <property type="match status" value="1"/>
</dbReference>
<feature type="repeat" description="ANK" evidence="3">
    <location>
        <begin position="464"/>
        <end position="496"/>
    </location>
</feature>
<evidence type="ECO:0000256" key="1">
    <source>
        <dbReference type="ARBA" id="ARBA00022737"/>
    </source>
</evidence>
<dbReference type="Gene3D" id="3.20.20.190">
    <property type="entry name" value="Phosphatidylinositol (PI) phosphodiesterase"/>
    <property type="match status" value="1"/>
</dbReference>
<feature type="domain" description="GP-PDE" evidence="6">
    <location>
        <begin position="799"/>
        <end position="1097"/>
    </location>
</feature>
<dbReference type="SUPFAM" id="SSF48403">
    <property type="entry name" value="Ankyrin repeat"/>
    <property type="match status" value="1"/>
</dbReference>
<dbReference type="Pfam" id="PF03009">
    <property type="entry name" value="GDPD"/>
    <property type="match status" value="1"/>
</dbReference>
<dbReference type="Gene3D" id="1.25.40.20">
    <property type="entry name" value="Ankyrin repeat-containing domain"/>
    <property type="match status" value="3"/>
</dbReference>
<dbReference type="SUPFAM" id="SSF51695">
    <property type="entry name" value="PLC-like phosphodiesterases"/>
    <property type="match status" value="1"/>
</dbReference>
<gene>
    <name evidence="7" type="primary">PHO81</name>
    <name evidence="7" type="ORF">MCUN1_003027</name>
</gene>
<evidence type="ECO:0000256" key="2">
    <source>
        <dbReference type="ARBA" id="ARBA00023043"/>
    </source>
</evidence>
<dbReference type="GO" id="GO:0006629">
    <property type="term" value="P:lipid metabolic process"/>
    <property type="evidence" value="ECO:0007669"/>
    <property type="project" value="InterPro"/>
</dbReference>
<name>A0AAF0JCQ4_9BASI</name>